<dbReference type="SMART" id="SM00953">
    <property type="entry name" value="RES"/>
    <property type="match status" value="1"/>
</dbReference>
<accession>A0ABU2WJT6</accession>
<sequence>MRLPPTRLVRRYDTHRLIPTRFRPGNESVLARIADDEQHLDALFDLDHATNERLHAENDANPGIAARELVYGVPNYRVINAAFCHPNPLGARFSGPQRGAWYAAFELATAQAEVVFHKTVQLAEIDRYEDSVSYDEYQADLSANLHDLRADDDRYAAYLAPDSYRESQALAEALLEAHSLGVVYPSVRRAGGSCVACFQPSLVGNVRRARRLELRWEGSPRAHVLRHERDA</sequence>
<reference evidence="2 3" key="1">
    <citation type="submission" date="2023-09" db="EMBL/GenBank/DDBJ databases">
        <authorList>
            <person name="Rey-Velasco X."/>
        </authorList>
    </citation>
    <scope>NUCLEOTIDE SEQUENCE [LARGE SCALE GENOMIC DNA]</scope>
    <source>
        <strain evidence="2 3">W345</strain>
    </source>
</reference>
<dbReference type="EMBL" id="JAVRIC010000017">
    <property type="protein sequence ID" value="MDT0498141.1"/>
    <property type="molecule type" value="Genomic_DNA"/>
</dbReference>
<gene>
    <name evidence="2" type="ORF">RM530_12305</name>
</gene>
<evidence type="ECO:0000313" key="3">
    <source>
        <dbReference type="Proteomes" id="UP001254608"/>
    </source>
</evidence>
<evidence type="ECO:0000313" key="2">
    <source>
        <dbReference type="EMBL" id="MDT0498141.1"/>
    </source>
</evidence>
<keyword evidence="3" id="KW-1185">Reference proteome</keyword>
<dbReference type="Pfam" id="PF08808">
    <property type="entry name" value="RES"/>
    <property type="match status" value="1"/>
</dbReference>
<dbReference type="Proteomes" id="UP001254608">
    <property type="component" value="Unassembled WGS sequence"/>
</dbReference>
<dbReference type="InterPro" id="IPR014914">
    <property type="entry name" value="RES_dom"/>
</dbReference>
<proteinExistence type="predicted"/>
<organism evidence="2 3">
    <name type="scientific">Banduia mediterranea</name>
    <dbReference type="NCBI Taxonomy" id="3075609"/>
    <lineage>
        <taxon>Bacteria</taxon>
        <taxon>Pseudomonadati</taxon>
        <taxon>Pseudomonadota</taxon>
        <taxon>Gammaproteobacteria</taxon>
        <taxon>Nevskiales</taxon>
        <taxon>Algiphilaceae</taxon>
        <taxon>Banduia</taxon>
    </lineage>
</organism>
<name>A0ABU2WJT6_9GAMM</name>
<evidence type="ECO:0000259" key="1">
    <source>
        <dbReference type="SMART" id="SM00953"/>
    </source>
</evidence>
<dbReference type="RefSeq" id="WP_311365533.1">
    <property type="nucleotide sequence ID" value="NZ_JAVRIC010000017.1"/>
</dbReference>
<feature type="domain" description="RES" evidence="1">
    <location>
        <begin position="82"/>
        <end position="209"/>
    </location>
</feature>
<comment type="caution">
    <text evidence="2">The sequence shown here is derived from an EMBL/GenBank/DDBJ whole genome shotgun (WGS) entry which is preliminary data.</text>
</comment>
<protein>
    <submittedName>
        <fullName evidence="2">RES family NAD+ phosphorylase</fullName>
    </submittedName>
</protein>